<dbReference type="Proteomes" id="UP000001338">
    <property type="component" value="Unassembled WGS sequence"/>
</dbReference>
<organism evidence="1 2">
    <name type="scientific">Leptospira weilii str. 2006001853</name>
    <dbReference type="NCBI Taxonomy" id="1001589"/>
    <lineage>
        <taxon>Bacteria</taxon>
        <taxon>Pseudomonadati</taxon>
        <taxon>Spirochaetota</taxon>
        <taxon>Spirochaetia</taxon>
        <taxon>Leptospirales</taxon>
        <taxon>Leptospiraceae</taxon>
        <taxon>Leptospira</taxon>
    </lineage>
</organism>
<protein>
    <submittedName>
        <fullName evidence="1">Uncharacterized protein</fullName>
    </submittedName>
</protein>
<gene>
    <name evidence="1" type="ORF">LEP1GSC036_3359</name>
</gene>
<comment type="caution">
    <text evidence="1">The sequence shown here is derived from an EMBL/GenBank/DDBJ whole genome shotgun (WGS) entry which is preliminary data.</text>
</comment>
<proteinExistence type="predicted"/>
<dbReference type="EMBL" id="AFLV02000038">
    <property type="protein sequence ID" value="EKR64731.1"/>
    <property type="molecule type" value="Genomic_DNA"/>
</dbReference>
<sequence length="55" mass="6490">MRPSSNSPDLPLINKNSLRKFLSAILFNPLLYSIWNKNLQFCYHIQILRKTTRIA</sequence>
<evidence type="ECO:0000313" key="1">
    <source>
        <dbReference type="EMBL" id="EKR64731.1"/>
    </source>
</evidence>
<name>A0A828Z0J3_9LEPT</name>
<accession>A0A828Z0J3</accession>
<evidence type="ECO:0000313" key="2">
    <source>
        <dbReference type="Proteomes" id="UP000001338"/>
    </source>
</evidence>
<dbReference type="AlphaFoldDB" id="A0A828Z0J3"/>
<reference evidence="1 2" key="1">
    <citation type="submission" date="2012-10" db="EMBL/GenBank/DDBJ databases">
        <authorList>
            <person name="Harkins D.M."/>
            <person name="Durkin A.S."/>
            <person name="Brinkac L.M."/>
            <person name="Haft D.H."/>
            <person name="Selengut J.D."/>
            <person name="Sanka R."/>
            <person name="DePew J."/>
            <person name="Purushe J."/>
            <person name="Whelen A.C."/>
            <person name="Vinetz J.M."/>
            <person name="Sutton G.G."/>
            <person name="Nierman W.C."/>
            <person name="Fouts D.E."/>
        </authorList>
    </citation>
    <scope>NUCLEOTIDE SEQUENCE [LARGE SCALE GENOMIC DNA]</scope>
    <source>
        <strain evidence="1 2">2006001853</strain>
    </source>
</reference>